<dbReference type="EMBL" id="KI669464">
    <property type="protein sequence ID" value="OCF57094.1"/>
    <property type="molecule type" value="Genomic_DNA"/>
</dbReference>
<dbReference type="Proteomes" id="UP000092583">
    <property type="component" value="Unassembled WGS sequence"/>
</dbReference>
<gene>
    <name evidence="1" type="ORF">L486_05953</name>
</gene>
<keyword evidence="2" id="KW-1185">Reference proteome</keyword>
<reference evidence="2" key="2">
    <citation type="submission" date="2013-12" db="EMBL/GenBank/DDBJ databases">
        <title>Evolution of pathogenesis and genome organization in the Tremellales.</title>
        <authorList>
            <person name="Cuomo C."/>
            <person name="Litvintseva A."/>
            <person name="Heitman J."/>
            <person name="Chen Y."/>
            <person name="Sun S."/>
            <person name="Springer D."/>
            <person name="Dromer F."/>
            <person name="Young S."/>
            <person name="Zeng Q."/>
            <person name="Chapman S."/>
            <person name="Gujja S."/>
            <person name="Saif S."/>
            <person name="Birren B."/>
        </authorList>
    </citation>
    <scope>NUCLEOTIDE SEQUENCE [LARGE SCALE GENOMIC DNA]</scope>
    <source>
        <strain evidence="2">CBS 10435</strain>
    </source>
</reference>
<organism evidence="1 2">
    <name type="scientific">Kwoniella mangroviensis CBS 10435</name>
    <dbReference type="NCBI Taxonomy" id="1331196"/>
    <lineage>
        <taxon>Eukaryota</taxon>
        <taxon>Fungi</taxon>
        <taxon>Dikarya</taxon>
        <taxon>Basidiomycota</taxon>
        <taxon>Agaricomycotina</taxon>
        <taxon>Tremellomycetes</taxon>
        <taxon>Tremellales</taxon>
        <taxon>Cryptococcaceae</taxon>
        <taxon>Kwoniella</taxon>
    </lineage>
</organism>
<dbReference type="AlphaFoldDB" id="A0A1B9IP08"/>
<name>A0A1B9IP08_9TREE</name>
<evidence type="ECO:0000313" key="1">
    <source>
        <dbReference type="EMBL" id="OCF57094.1"/>
    </source>
</evidence>
<reference evidence="1 2" key="1">
    <citation type="submission" date="2013-07" db="EMBL/GenBank/DDBJ databases">
        <title>The Genome Sequence of Kwoniella mangroviensis CBS10435.</title>
        <authorList>
            <consortium name="The Broad Institute Genome Sequencing Platform"/>
            <person name="Cuomo C."/>
            <person name="Litvintseva A."/>
            <person name="Chen Y."/>
            <person name="Heitman J."/>
            <person name="Sun S."/>
            <person name="Springer D."/>
            <person name="Dromer F."/>
            <person name="Young S.K."/>
            <person name="Zeng Q."/>
            <person name="Gargeya S."/>
            <person name="Fitzgerald M."/>
            <person name="Abouelleil A."/>
            <person name="Alvarado L."/>
            <person name="Berlin A.M."/>
            <person name="Chapman S.B."/>
            <person name="Dewar J."/>
            <person name="Goldberg J."/>
            <person name="Griggs A."/>
            <person name="Gujja S."/>
            <person name="Hansen M."/>
            <person name="Howarth C."/>
            <person name="Imamovic A."/>
            <person name="Larimer J."/>
            <person name="McCowan C."/>
            <person name="Murphy C."/>
            <person name="Pearson M."/>
            <person name="Priest M."/>
            <person name="Roberts A."/>
            <person name="Saif S."/>
            <person name="Shea T."/>
            <person name="Sykes S."/>
            <person name="Wortman J."/>
            <person name="Nusbaum C."/>
            <person name="Birren B."/>
        </authorList>
    </citation>
    <scope>NUCLEOTIDE SEQUENCE [LARGE SCALE GENOMIC DNA]</scope>
    <source>
        <strain evidence="1 2">CBS 10435</strain>
    </source>
</reference>
<evidence type="ECO:0000313" key="2">
    <source>
        <dbReference type="Proteomes" id="UP000092583"/>
    </source>
</evidence>
<accession>A0A1B9IP08</accession>
<dbReference type="OrthoDB" id="2565148at2759"/>
<protein>
    <submittedName>
        <fullName evidence="1">Uncharacterized protein</fullName>
    </submittedName>
</protein>
<proteinExistence type="predicted"/>
<sequence>MDYLTILSTRSLILFPSRDSLPSILPIHRPLPTSPLSSPISPTYVLFPPEPIALPISSLLYNETNCRYYLIHHVLTSTRPNPFGHREDDRRIRNEVEVMVFEELDRVKMFVRELGNWFNQQSVNGMEEDELRDLAGKYGLGSQMDLPKGDGHADSHGYESKGETMVLV</sequence>